<name>A0A3B0W9J1_9ZZZZ</name>
<evidence type="ECO:0000256" key="1">
    <source>
        <dbReference type="SAM" id="Phobius"/>
    </source>
</evidence>
<feature type="transmembrane region" description="Helical" evidence="1">
    <location>
        <begin position="44"/>
        <end position="66"/>
    </location>
</feature>
<gene>
    <name evidence="2" type="ORF">MNBD_GAMMA06-2105</name>
</gene>
<keyword evidence="1" id="KW-0472">Membrane</keyword>
<organism evidence="2">
    <name type="scientific">hydrothermal vent metagenome</name>
    <dbReference type="NCBI Taxonomy" id="652676"/>
    <lineage>
        <taxon>unclassified sequences</taxon>
        <taxon>metagenomes</taxon>
        <taxon>ecological metagenomes</taxon>
    </lineage>
</organism>
<proteinExistence type="predicted"/>
<dbReference type="AlphaFoldDB" id="A0A3B0W9J1"/>
<accession>A0A3B0W9J1</accession>
<keyword evidence="1" id="KW-0812">Transmembrane</keyword>
<evidence type="ECO:0000313" key="2">
    <source>
        <dbReference type="EMBL" id="VAW51941.1"/>
    </source>
</evidence>
<feature type="transmembrane region" description="Helical" evidence="1">
    <location>
        <begin position="7"/>
        <end position="24"/>
    </location>
</feature>
<sequence>MMSTATLLWGMVFGSIGLGFFLYGKKQKAIVPLVVGLTLFVFPYFISDVIILVTLGIILIALPYFIKI</sequence>
<keyword evidence="1" id="KW-1133">Transmembrane helix</keyword>
<dbReference type="EMBL" id="UOFD01000037">
    <property type="protein sequence ID" value="VAW51941.1"/>
    <property type="molecule type" value="Genomic_DNA"/>
</dbReference>
<protein>
    <submittedName>
        <fullName evidence="2">Uncharacterized protein</fullName>
    </submittedName>
</protein>
<reference evidence="2" key="1">
    <citation type="submission" date="2018-06" db="EMBL/GenBank/DDBJ databases">
        <authorList>
            <person name="Zhirakovskaya E."/>
        </authorList>
    </citation>
    <scope>NUCLEOTIDE SEQUENCE</scope>
</reference>